<protein>
    <submittedName>
        <fullName evidence="1">Uncharacterized protein</fullName>
    </submittedName>
</protein>
<gene>
    <name evidence="1" type="ORF">DC430_22580</name>
</gene>
<evidence type="ECO:0000313" key="2">
    <source>
        <dbReference type="Proteomes" id="UP000244335"/>
    </source>
</evidence>
<reference evidence="1 2" key="1">
    <citation type="submission" date="2018-04" db="EMBL/GenBank/DDBJ databases">
        <authorList>
            <person name="Hagen T."/>
        </authorList>
    </citation>
    <scope>NUCLEOTIDE SEQUENCE [LARGE SCALE GENOMIC DNA]</scope>
    <source>
        <strain evidence="1 2">TPD7009</strain>
    </source>
</reference>
<proteinExistence type="predicted"/>
<organism evidence="1 2">
    <name type="scientific">Rhizobium rhizogenes</name>
    <name type="common">Agrobacterium rhizogenes</name>
    <dbReference type="NCBI Taxonomy" id="359"/>
    <lineage>
        <taxon>Bacteria</taxon>
        <taxon>Pseudomonadati</taxon>
        <taxon>Pseudomonadota</taxon>
        <taxon>Alphaproteobacteria</taxon>
        <taxon>Hyphomicrobiales</taxon>
        <taxon>Rhizobiaceae</taxon>
        <taxon>Rhizobium/Agrobacterium group</taxon>
        <taxon>Rhizobium</taxon>
    </lineage>
</organism>
<dbReference type="AlphaFoldDB" id="A0AA92H790"/>
<sequence>MTQGSRYSDQQRKWWKESLGENLVDSRTILPREGHNRIRVLAEQLGERIPILLGKFVMASLSMFDKGTMEPPRFDVSGETASASPNRTETPVLLDSDIFDLCFAIVSSRFPEDNGAIRMRQAALVMTVAKETAAGRKPTTSSIGRITGNRPSQMILLAKPLEDRGVLTRTRMSAVNSGKSAKVLRVRPDALEALEAAHVAATGQPIPRTDPDTVEEA</sequence>
<name>A0AA92H790_RHIRH</name>
<dbReference type="EMBL" id="QDFR01000013">
    <property type="protein sequence ID" value="PVE50170.1"/>
    <property type="molecule type" value="Genomic_DNA"/>
</dbReference>
<dbReference type="RefSeq" id="WP_111850895.1">
    <property type="nucleotide sequence ID" value="NZ_QDFR01000013.1"/>
</dbReference>
<evidence type="ECO:0000313" key="1">
    <source>
        <dbReference type="EMBL" id="PVE50170.1"/>
    </source>
</evidence>
<dbReference type="Proteomes" id="UP000244335">
    <property type="component" value="Unassembled WGS sequence"/>
</dbReference>
<accession>A0AA92H790</accession>
<comment type="caution">
    <text evidence="1">The sequence shown here is derived from an EMBL/GenBank/DDBJ whole genome shotgun (WGS) entry which is preliminary data.</text>
</comment>